<accession>A0A4Y2DZ80</accession>
<proteinExistence type="predicted"/>
<keyword evidence="3" id="KW-1185">Reference proteome</keyword>
<feature type="region of interest" description="Disordered" evidence="1">
    <location>
        <begin position="1"/>
        <end position="22"/>
    </location>
</feature>
<dbReference type="AlphaFoldDB" id="A0A4Y2DZ80"/>
<organism evidence="2 3">
    <name type="scientific">Araneus ventricosus</name>
    <name type="common">Orbweaver spider</name>
    <name type="synonym">Epeira ventricosa</name>
    <dbReference type="NCBI Taxonomy" id="182803"/>
    <lineage>
        <taxon>Eukaryota</taxon>
        <taxon>Metazoa</taxon>
        <taxon>Ecdysozoa</taxon>
        <taxon>Arthropoda</taxon>
        <taxon>Chelicerata</taxon>
        <taxon>Arachnida</taxon>
        <taxon>Araneae</taxon>
        <taxon>Araneomorphae</taxon>
        <taxon>Entelegynae</taxon>
        <taxon>Araneoidea</taxon>
        <taxon>Araneidae</taxon>
        <taxon>Araneus</taxon>
    </lineage>
</organism>
<dbReference type="EMBL" id="BGPR01000475">
    <property type="protein sequence ID" value="GBM22172.1"/>
    <property type="molecule type" value="Genomic_DNA"/>
</dbReference>
<gene>
    <name evidence="2" type="ORF">AVEN_190827_1</name>
</gene>
<evidence type="ECO:0000313" key="3">
    <source>
        <dbReference type="Proteomes" id="UP000499080"/>
    </source>
</evidence>
<reference evidence="2 3" key="1">
    <citation type="journal article" date="2019" name="Sci. Rep.">
        <title>Orb-weaving spider Araneus ventricosus genome elucidates the spidroin gene catalogue.</title>
        <authorList>
            <person name="Kono N."/>
            <person name="Nakamura H."/>
            <person name="Ohtoshi R."/>
            <person name="Moran D.A.P."/>
            <person name="Shinohara A."/>
            <person name="Yoshida Y."/>
            <person name="Fujiwara M."/>
            <person name="Mori M."/>
            <person name="Tomita M."/>
            <person name="Arakawa K."/>
        </authorList>
    </citation>
    <scope>NUCLEOTIDE SEQUENCE [LARGE SCALE GENOMIC DNA]</scope>
</reference>
<dbReference type="Proteomes" id="UP000499080">
    <property type="component" value="Unassembled WGS sequence"/>
</dbReference>
<protein>
    <submittedName>
        <fullName evidence="2">Uncharacterized protein</fullName>
    </submittedName>
</protein>
<name>A0A4Y2DZ80_ARAVE</name>
<evidence type="ECO:0000256" key="1">
    <source>
        <dbReference type="SAM" id="MobiDB-lite"/>
    </source>
</evidence>
<sequence>MPHKAQQHGISNKDAPKAPAQTQLSGTWWPMKFFCKTGPEGCTCRHLQMTLSFWSMPGQNRKSKTWPIKHYKPSRPGPTSTNLKFHVTKLIISI</sequence>
<evidence type="ECO:0000313" key="2">
    <source>
        <dbReference type="EMBL" id="GBM22172.1"/>
    </source>
</evidence>
<comment type="caution">
    <text evidence="2">The sequence shown here is derived from an EMBL/GenBank/DDBJ whole genome shotgun (WGS) entry which is preliminary data.</text>
</comment>